<proteinExistence type="inferred from homology"/>
<evidence type="ECO:0000256" key="7">
    <source>
        <dbReference type="SAM" id="Phobius"/>
    </source>
</evidence>
<dbReference type="GO" id="GO:0006631">
    <property type="term" value="P:fatty acid metabolic process"/>
    <property type="evidence" value="ECO:0007669"/>
    <property type="project" value="UniProtKB-UniPathway"/>
</dbReference>
<comment type="similarity">
    <text evidence="2">Belongs to the fatty acid desaturase CarF family.</text>
</comment>
<dbReference type="PANTHER" id="PTHR48231:SF1">
    <property type="entry name" value="OS08G0187900 PROTEIN"/>
    <property type="match status" value="1"/>
</dbReference>
<evidence type="ECO:0000256" key="1">
    <source>
        <dbReference type="ARBA" id="ARBA00004141"/>
    </source>
</evidence>
<feature type="transmembrane region" description="Helical" evidence="7">
    <location>
        <begin position="155"/>
        <end position="175"/>
    </location>
</feature>
<evidence type="ECO:0000313" key="9">
    <source>
        <dbReference type="EMBL" id="RCV29767.1"/>
    </source>
</evidence>
<protein>
    <recommendedName>
        <fullName evidence="8">Lipid desaturase domain-containing protein</fullName>
    </recommendedName>
</protein>
<gene>
    <name evidence="9" type="ORF">SETIT_6G039300v2</name>
</gene>
<feature type="transmembrane region" description="Helical" evidence="7">
    <location>
        <begin position="181"/>
        <end position="203"/>
    </location>
</feature>
<dbReference type="PANTHER" id="PTHR48231">
    <property type="entry name" value="TMEM189_B_DMAIN DOMAIN-CONTAINING PROTEIN"/>
    <property type="match status" value="1"/>
</dbReference>
<keyword evidence="3 7" id="KW-0812">Transmembrane</keyword>
<evidence type="ECO:0000256" key="2">
    <source>
        <dbReference type="ARBA" id="ARBA00007620"/>
    </source>
</evidence>
<dbReference type="OrthoDB" id="5103at2759"/>
<dbReference type="Pfam" id="PF10520">
    <property type="entry name" value="Lipid_desat"/>
    <property type="match status" value="1"/>
</dbReference>
<organism evidence="9">
    <name type="scientific">Setaria italica</name>
    <name type="common">Foxtail millet</name>
    <name type="synonym">Panicum italicum</name>
    <dbReference type="NCBI Taxonomy" id="4555"/>
    <lineage>
        <taxon>Eukaryota</taxon>
        <taxon>Viridiplantae</taxon>
        <taxon>Streptophyta</taxon>
        <taxon>Embryophyta</taxon>
        <taxon>Tracheophyta</taxon>
        <taxon>Spermatophyta</taxon>
        <taxon>Magnoliopsida</taxon>
        <taxon>Liliopsida</taxon>
        <taxon>Poales</taxon>
        <taxon>Poaceae</taxon>
        <taxon>PACMAD clade</taxon>
        <taxon>Panicoideae</taxon>
        <taxon>Panicodae</taxon>
        <taxon>Paniceae</taxon>
        <taxon>Cenchrinae</taxon>
        <taxon>Setaria</taxon>
    </lineage>
</organism>
<sequence>MHRRHTALHVLKHRAQNSLMSSSASAPLSQAESATRTTPTMSSTAASNDVIPDELRSTWPQRAWTLAGSAAILASFLTTARLVGASGSAGADLLAAAMAAFAGYSLADLATGVYHWFIDNYGGAGTPILGAQIVAFQDHHLHPSAITRLEPCNNLHVVAGAVAVALPAVGAALSAARAHAAAHACACAFAACVVLSVQFHAWAHERRPSRLPPGVAALQAAGVLVSRPQHAEHHRPPYNTNYCTVSGMWNRVLDGCKVFEALEKVIYLATGVKPRSWRGDEDVK</sequence>
<feature type="domain" description="Lipid desaturase" evidence="8">
    <location>
        <begin position="104"/>
        <end position="277"/>
    </location>
</feature>
<dbReference type="GO" id="GO:0016020">
    <property type="term" value="C:membrane"/>
    <property type="evidence" value="ECO:0007669"/>
    <property type="project" value="UniProtKB-SubCell"/>
</dbReference>
<evidence type="ECO:0000256" key="6">
    <source>
        <dbReference type="SAM" id="MobiDB-lite"/>
    </source>
</evidence>
<accession>A0A368RHU1</accession>
<dbReference type="InterPro" id="IPR019547">
    <property type="entry name" value="Lipid_desat"/>
</dbReference>
<evidence type="ECO:0000259" key="8">
    <source>
        <dbReference type="Pfam" id="PF10520"/>
    </source>
</evidence>
<dbReference type="AlphaFoldDB" id="A0A368RHU1"/>
<dbReference type="STRING" id="4555.A0A368RHU1"/>
<evidence type="ECO:0000256" key="5">
    <source>
        <dbReference type="ARBA" id="ARBA00023136"/>
    </source>
</evidence>
<keyword evidence="5 7" id="KW-0472">Membrane</keyword>
<dbReference type="EMBL" id="CM003533">
    <property type="protein sequence ID" value="RCV29767.1"/>
    <property type="molecule type" value="Genomic_DNA"/>
</dbReference>
<comment type="subcellular location">
    <subcellularLocation>
        <location evidence="1">Membrane</location>
        <topology evidence="1">Multi-pass membrane protein</topology>
    </subcellularLocation>
</comment>
<feature type="transmembrane region" description="Helical" evidence="7">
    <location>
        <begin position="89"/>
        <end position="107"/>
    </location>
</feature>
<feature type="compositionally biased region" description="Polar residues" evidence="6">
    <location>
        <begin position="35"/>
        <end position="47"/>
    </location>
</feature>
<feature type="transmembrane region" description="Helical" evidence="7">
    <location>
        <begin position="63"/>
        <end position="83"/>
    </location>
</feature>
<evidence type="ECO:0000256" key="3">
    <source>
        <dbReference type="ARBA" id="ARBA00022692"/>
    </source>
</evidence>
<name>A0A368RHU1_SETIT</name>
<keyword evidence="4 7" id="KW-1133">Transmembrane helix</keyword>
<dbReference type="UniPathway" id="UPA00199"/>
<reference evidence="9" key="2">
    <citation type="submission" date="2015-07" db="EMBL/GenBank/DDBJ databases">
        <authorList>
            <person name="Noorani M."/>
        </authorList>
    </citation>
    <scope>NUCLEOTIDE SEQUENCE</scope>
    <source>
        <strain evidence="9">Yugu1</strain>
    </source>
</reference>
<feature type="region of interest" description="Disordered" evidence="6">
    <location>
        <begin position="18"/>
        <end position="49"/>
    </location>
</feature>
<reference evidence="9" key="1">
    <citation type="journal article" date="2012" name="Nat. Biotechnol.">
        <title>Reference genome sequence of the model plant Setaria.</title>
        <authorList>
            <person name="Bennetzen J.L."/>
            <person name="Schmutz J."/>
            <person name="Wang H."/>
            <person name="Percifield R."/>
            <person name="Hawkins J."/>
            <person name="Pontaroli A.C."/>
            <person name="Estep M."/>
            <person name="Feng L."/>
            <person name="Vaughn J.N."/>
            <person name="Grimwood J."/>
            <person name="Jenkins J."/>
            <person name="Barry K."/>
            <person name="Lindquist E."/>
            <person name="Hellsten U."/>
            <person name="Deshpande S."/>
            <person name="Wang X."/>
            <person name="Wu X."/>
            <person name="Mitros T."/>
            <person name="Triplett J."/>
            <person name="Yang X."/>
            <person name="Ye C.Y."/>
            <person name="Mauro-Herrera M."/>
            <person name="Wang L."/>
            <person name="Li P."/>
            <person name="Sharma M."/>
            <person name="Sharma R."/>
            <person name="Ronald P.C."/>
            <person name="Panaud O."/>
            <person name="Kellogg E.A."/>
            <person name="Brutnell T.P."/>
            <person name="Doust A.N."/>
            <person name="Tuskan G.A."/>
            <person name="Rokhsar D."/>
            <person name="Devos K.M."/>
        </authorList>
    </citation>
    <scope>NUCLEOTIDE SEQUENCE [LARGE SCALE GENOMIC DNA]</scope>
    <source>
        <strain evidence="9">Yugu1</strain>
    </source>
</reference>
<feature type="compositionally biased region" description="Low complexity" evidence="6">
    <location>
        <begin position="18"/>
        <end position="34"/>
    </location>
</feature>
<evidence type="ECO:0000256" key="4">
    <source>
        <dbReference type="ARBA" id="ARBA00022989"/>
    </source>
</evidence>